<evidence type="ECO:0000256" key="2">
    <source>
        <dbReference type="ARBA" id="ARBA00022723"/>
    </source>
</evidence>
<dbReference type="InterPro" id="IPR001584">
    <property type="entry name" value="Integrase_cat-core"/>
</dbReference>
<dbReference type="Gene3D" id="3.30.420.10">
    <property type="entry name" value="Ribonuclease H-like superfamily/Ribonuclease H"/>
    <property type="match status" value="1"/>
</dbReference>
<dbReference type="SUPFAM" id="SSF53098">
    <property type="entry name" value="Ribonuclease H-like"/>
    <property type="match status" value="1"/>
</dbReference>
<dbReference type="Proteomes" id="UP000075243">
    <property type="component" value="Unassembled WGS sequence"/>
</dbReference>
<dbReference type="Pfam" id="PF00665">
    <property type="entry name" value="rve"/>
    <property type="match status" value="1"/>
</dbReference>
<proteinExistence type="predicted"/>
<dbReference type="PANTHER" id="PTHR42648">
    <property type="entry name" value="TRANSPOSASE, PUTATIVE-RELATED"/>
    <property type="match status" value="1"/>
</dbReference>
<dbReference type="InterPro" id="IPR025724">
    <property type="entry name" value="GAG-pre-integrase_dom"/>
</dbReference>
<dbReference type="InterPro" id="IPR054722">
    <property type="entry name" value="PolX-like_BBD"/>
</dbReference>
<gene>
    <name evidence="5" type="ORF">KK1_039916</name>
</gene>
<keyword evidence="6" id="KW-1185">Reference proteome</keyword>
<dbReference type="GO" id="GO:0015074">
    <property type="term" value="P:DNA integration"/>
    <property type="evidence" value="ECO:0007669"/>
    <property type="project" value="InterPro"/>
</dbReference>
<evidence type="ECO:0000313" key="6">
    <source>
        <dbReference type="Proteomes" id="UP000075243"/>
    </source>
</evidence>
<feature type="domain" description="Integrase catalytic" evidence="4">
    <location>
        <begin position="165"/>
        <end position="340"/>
    </location>
</feature>
<dbReference type="Pfam" id="PF13976">
    <property type="entry name" value="gag_pre-integrs"/>
    <property type="match status" value="1"/>
</dbReference>
<name>A0A151R858_CAJCA</name>
<evidence type="ECO:0000259" key="4">
    <source>
        <dbReference type="PROSITE" id="PS50994"/>
    </source>
</evidence>
<dbReference type="InterPro" id="IPR013103">
    <property type="entry name" value="RVT_2"/>
</dbReference>
<sequence>MTYDEELFKELDRTIVSKVRISNGKCIAVKGKGTIVIESCSGTKIITDVLYVPEINQNLLSVGQLLEKGYKILFEDKMCLIKDVSGYDLFKVKMKGKNFSLDLMEEVQAAVSSTINVTELWHKRMGHFNHVALLNMKKDNIVEGLASLESDLNNCNACKYGKQYRLPFPQTSWRASQKLQLIHTNLGGPLPKLSLNGSKYYILFIDDLTRMCWIYFLKFTSEVVGIFWRFKAWIENQSGCKIQVLRSNNGKEYISDQFNSFCEEVGIEHQLTTPYTPQQNGVSERKNRTIMEMARSMMHEKGLPKKFWAEAANTVVFLLNRLPTKVVPGKTPYEAWYGYKPFVQNFKVFACICFTYVPKVKRDKLDKRVEARIFIDYSTPSKAYRVYQPQTGKILISRDVCFVEDKQWNWEKDDWKQVPNFSFIKEKDEIFDENVDDPPVRRTRLLSYIYERCNVAILEPANFFEVEKDPKWIVAMHEEFCMIEKNQTWELVSRPQHQNFISVKWVFRTKLNADGSINKHKVRLVVKGYTKKYGVNFFETFAPVARLDTIILVLAFAAQNGLECVSTRCKFFFSKWLFRRGDIYIEQPEGFVVKGQEDKVYLLKKALYGLK</sequence>
<dbReference type="InterPro" id="IPR057670">
    <property type="entry name" value="SH3_retrovirus"/>
</dbReference>
<dbReference type="GO" id="GO:0003676">
    <property type="term" value="F:nucleic acid binding"/>
    <property type="evidence" value="ECO:0007669"/>
    <property type="project" value="InterPro"/>
</dbReference>
<dbReference type="Pfam" id="PF22936">
    <property type="entry name" value="Pol_BBD"/>
    <property type="match status" value="1"/>
</dbReference>
<protein>
    <submittedName>
        <fullName evidence="5">Retrovirus-related Pol polyprotein from transposon TNT 1-94</fullName>
    </submittedName>
</protein>
<evidence type="ECO:0000256" key="3">
    <source>
        <dbReference type="ARBA" id="ARBA00022801"/>
    </source>
</evidence>
<dbReference type="InterPro" id="IPR036397">
    <property type="entry name" value="RNaseH_sf"/>
</dbReference>
<dbReference type="Pfam" id="PF25597">
    <property type="entry name" value="SH3_retrovirus"/>
    <property type="match status" value="1"/>
</dbReference>
<dbReference type="PROSITE" id="PS50994">
    <property type="entry name" value="INTEGRASE"/>
    <property type="match status" value="1"/>
</dbReference>
<accession>A0A151R858</accession>
<dbReference type="GO" id="GO:0006508">
    <property type="term" value="P:proteolysis"/>
    <property type="evidence" value="ECO:0007669"/>
    <property type="project" value="UniProtKB-KW"/>
</dbReference>
<dbReference type="Pfam" id="PF07727">
    <property type="entry name" value="RVT_2"/>
    <property type="match status" value="1"/>
</dbReference>
<reference evidence="5" key="1">
    <citation type="journal article" date="2012" name="Nat. Biotechnol.">
        <title>Draft genome sequence of pigeonpea (Cajanus cajan), an orphan legume crop of resource-poor farmers.</title>
        <authorList>
            <person name="Varshney R.K."/>
            <person name="Chen W."/>
            <person name="Li Y."/>
            <person name="Bharti A.K."/>
            <person name="Saxena R.K."/>
            <person name="Schlueter J.A."/>
            <person name="Donoghue M.T."/>
            <person name="Azam S."/>
            <person name="Fan G."/>
            <person name="Whaley A.M."/>
            <person name="Farmer A.D."/>
            <person name="Sheridan J."/>
            <person name="Iwata A."/>
            <person name="Tuteja R."/>
            <person name="Penmetsa R.V."/>
            <person name="Wu W."/>
            <person name="Upadhyaya H.D."/>
            <person name="Yang S.P."/>
            <person name="Shah T."/>
            <person name="Saxena K.B."/>
            <person name="Michael T."/>
            <person name="McCombie W.R."/>
            <person name="Yang B."/>
            <person name="Zhang G."/>
            <person name="Yang H."/>
            <person name="Wang J."/>
            <person name="Spillane C."/>
            <person name="Cook D.R."/>
            <person name="May G.D."/>
            <person name="Xu X."/>
            <person name="Jackson S.A."/>
        </authorList>
    </citation>
    <scope>NUCLEOTIDE SEQUENCE [LARGE SCALE GENOMIC DNA]</scope>
</reference>
<organism evidence="5 6">
    <name type="scientific">Cajanus cajan</name>
    <name type="common">Pigeon pea</name>
    <name type="synonym">Cajanus indicus</name>
    <dbReference type="NCBI Taxonomy" id="3821"/>
    <lineage>
        <taxon>Eukaryota</taxon>
        <taxon>Viridiplantae</taxon>
        <taxon>Streptophyta</taxon>
        <taxon>Embryophyta</taxon>
        <taxon>Tracheophyta</taxon>
        <taxon>Spermatophyta</taxon>
        <taxon>Magnoliopsida</taxon>
        <taxon>eudicotyledons</taxon>
        <taxon>Gunneridae</taxon>
        <taxon>Pentapetalae</taxon>
        <taxon>rosids</taxon>
        <taxon>fabids</taxon>
        <taxon>Fabales</taxon>
        <taxon>Fabaceae</taxon>
        <taxon>Papilionoideae</taxon>
        <taxon>50 kb inversion clade</taxon>
        <taxon>NPAAA clade</taxon>
        <taxon>indigoferoid/millettioid clade</taxon>
        <taxon>Phaseoleae</taxon>
        <taxon>Cajanus</taxon>
    </lineage>
</organism>
<dbReference type="AlphaFoldDB" id="A0A151R858"/>
<dbReference type="InterPro" id="IPR012337">
    <property type="entry name" value="RNaseH-like_sf"/>
</dbReference>
<keyword evidence="2" id="KW-0479">Metal-binding</keyword>
<evidence type="ECO:0000313" key="5">
    <source>
        <dbReference type="EMBL" id="KYP38814.1"/>
    </source>
</evidence>
<dbReference type="EMBL" id="KQ483964">
    <property type="protein sequence ID" value="KYP38814.1"/>
    <property type="molecule type" value="Genomic_DNA"/>
</dbReference>
<dbReference type="GO" id="GO:0046872">
    <property type="term" value="F:metal ion binding"/>
    <property type="evidence" value="ECO:0007669"/>
    <property type="project" value="UniProtKB-KW"/>
</dbReference>
<keyword evidence="3" id="KW-0378">Hydrolase</keyword>
<evidence type="ECO:0000256" key="1">
    <source>
        <dbReference type="ARBA" id="ARBA00022670"/>
    </source>
</evidence>
<keyword evidence="1" id="KW-0645">Protease</keyword>
<dbReference type="PANTHER" id="PTHR42648:SF18">
    <property type="entry name" value="RETROTRANSPOSON, UNCLASSIFIED-LIKE PROTEIN"/>
    <property type="match status" value="1"/>
</dbReference>
<dbReference type="InterPro" id="IPR039537">
    <property type="entry name" value="Retrotran_Ty1/copia-like"/>
</dbReference>
<dbReference type="GO" id="GO:0008233">
    <property type="term" value="F:peptidase activity"/>
    <property type="evidence" value="ECO:0007669"/>
    <property type="project" value="UniProtKB-KW"/>
</dbReference>
<dbReference type="Gramene" id="C.cajan_37772.t">
    <property type="protein sequence ID" value="C.cajan_37772.t.cds1"/>
    <property type="gene ID" value="C.cajan_37772"/>
</dbReference>